<dbReference type="Pfam" id="PF01553">
    <property type="entry name" value="Acyltransferase"/>
    <property type="match status" value="1"/>
</dbReference>
<dbReference type="RefSeq" id="WP_080048944.1">
    <property type="nucleotide sequence ID" value="NZ_CP020100.1"/>
</dbReference>
<feature type="domain" description="Phospholipid/glycerol acyltransferase" evidence="5">
    <location>
        <begin position="76"/>
        <end position="190"/>
    </location>
</feature>
<dbReference type="PANTHER" id="PTHR10434:SF40">
    <property type="entry name" value="1-ACYL-SN-GLYCEROL-3-PHOSPHATE ACYLTRANSFERASE"/>
    <property type="match status" value="1"/>
</dbReference>
<dbReference type="SMART" id="SM00563">
    <property type="entry name" value="PlsC"/>
    <property type="match status" value="1"/>
</dbReference>
<reference evidence="6 7" key="1">
    <citation type="submission" date="2017-03" db="EMBL/GenBank/DDBJ databases">
        <title>Complete genome sequence of the novel DNRA strain Pseudomonas sp. S-6-2 isolated from Chinese polluted river sediment. Journal of Biotechnology.</title>
        <authorList>
            <person name="Li J."/>
            <person name="Xiang F."/>
            <person name="Wang L."/>
            <person name="Xi L."/>
            <person name="Liu J."/>
        </authorList>
    </citation>
    <scope>NUCLEOTIDE SEQUENCE [LARGE SCALE GENOMIC DNA]</scope>
    <source>
        <strain evidence="6 7">S-6-2</strain>
    </source>
</reference>
<evidence type="ECO:0000256" key="4">
    <source>
        <dbReference type="SAM" id="Phobius"/>
    </source>
</evidence>
<comment type="pathway">
    <text evidence="1">Lipid metabolism.</text>
</comment>
<accession>A0A1V0B2D2</accession>
<evidence type="ECO:0000313" key="6">
    <source>
        <dbReference type="EMBL" id="AQZ94089.1"/>
    </source>
</evidence>
<evidence type="ECO:0000256" key="3">
    <source>
        <dbReference type="ARBA" id="ARBA00023315"/>
    </source>
</evidence>
<dbReference type="AlphaFoldDB" id="A0A1V0B2D2"/>
<dbReference type="CDD" id="cd07989">
    <property type="entry name" value="LPLAT_AGPAT-like"/>
    <property type="match status" value="1"/>
</dbReference>
<dbReference type="GO" id="GO:0006654">
    <property type="term" value="P:phosphatidic acid biosynthetic process"/>
    <property type="evidence" value="ECO:0007669"/>
    <property type="project" value="TreeGrafter"/>
</dbReference>
<dbReference type="PANTHER" id="PTHR10434">
    <property type="entry name" value="1-ACYL-SN-GLYCEROL-3-PHOSPHATE ACYLTRANSFERASE"/>
    <property type="match status" value="1"/>
</dbReference>
<keyword evidence="7" id="KW-1185">Reference proteome</keyword>
<dbReference type="InterPro" id="IPR002123">
    <property type="entry name" value="Plipid/glycerol_acylTrfase"/>
</dbReference>
<gene>
    <name evidence="6" type="ORF">BVH74_04675</name>
</gene>
<evidence type="ECO:0000259" key="5">
    <source>
        <dbReference type="SMART" id="SM00563"/>
    </source>
</evidence>
<protein>
    <submittedName>
        <fullName evidence="6">1-acyl-sn-glycerol-3-phosphate acyltransferase</fullName>
    </submittedName>
</protein>
<keyword evidence="4" id="KW-0812">Transmembrane</keyword>
<dbReference type="STRING" id="1931241.BVH74_04675"/>
<organism evidence="6 7">
    <name type="scientific">Halopseudomonas phragmitis</name>
    <dbReference type="NCBI Taxonomy" id="1931241"/>
    <lineage>
        <taxon>Bacteria</taxon>
        <taxon>Pseudomonadati</taxon>
        <taxon>Pseudomonadota</taxon>
        <taxon>Gammaproteobacteria</taxon>
        <taxon>Pseudomonadales</taxon>
        <taxon>Pseudomonadaceae</taxon>
        <taxon>Halopseudomonas</taxon>
    </lineage>
</organism>
<keyword evidence="4" id="KW-0472">Membrane</keyword>
<keyword evidence="2 6" id="KW-0808">Transferase</keyword>
<keyword evidence="4" id="KW-1133">Transmembrane helix</keyword>
<proteinExistence type="predicted"/>
<dbReference type="SUPFAM" id="SSF69593">
    <property type="entry name" value="Glycerol-3-phosphate (1)-acyltransferase"/>
    <property type="match status" value="1"/>
</dbReference>
<feature type="transmembrane region" description="Helical" evidence="4">
    <location>
        <begin position="12"/>
        <end position="34"/>
    </location>
</feature>
<dbReference type="KEGG" id="ppha:BVH74_04675"/>
<name>A0A1V0B2D2_9GAMM</name>
<evidence type="ECO:0000256" key="2">
    <source>
        <dbReference type="ARBA" id="ARBA00022679"/>
    </source>
</evidence>
<keyword evidence="3 6" id="KW-0012">Acyltransferase</keyword>
<evidence type="ECO:0000313" key="7">
    <source>
        <dbReference type="Proteomes" id="UP000243488"/>
    </source>
</evidence>
<evidence type="ECO:0000256" key="1">
    <source>
        <dbReference type="ARBA" id="ARBA00005189"/>
    </source>
</evidence>
<sequence>MRLFMLLRITLFYLLLASSACLWSILMLVLAPLLPFRWRFGLVVECWTRFAIWLCKVMVGIRYEVSGLENIPDQAGVILANHQSTWETFFLQQIFRPQSQLLKKELLYVPFFGWALALMKPIAIDRSKARDSLQQLTRIGGQRLRDGMWILVFPEGTRKAPGTPIKFSRGGAALAVSTQVPVVPVAHNAGEHWPRHGWNKHPGTIKVMIGPAIYPKGSDPRAIIEVNREAEAWVNQALSAINPGSSGH</sequence>
<dbReference type="GO" id="GO:0003841">
    <property type="term" value="F:1-acylglycerol-3-phosphate O-acyltransferase activity"/>
    <property type="evidence" value="ECO:0007669"/>
    <property type="project" value="TreeGrafter"/>
</dbReference>
<dbReference type="PROSITE" id="PS51257">
    <property type="entry name" value="PROKAR_LIPOPROTEIN"/>
    <property type="match status" value="1"/>
</dbReference>
<dbReference type="EMBL" id="CP020100">
    <property type="protein sequence ID" value="AQZ94089.1"/>
    <property type="molecule type" value="Genomic_DNA"/>
</dbReference>
<dbReference type="Proteomes" id="UP000243488">
    <property type="component" value="Chromosome"/>
</dbReference>